<evidence type="ECO:0000259" key="3">
    <source>
        <dbReference type="Pfam" id="PF01734"/>
    </source>
</evidence>
<evidence type="ECO:0000313" key="5">
    <source>
        <dbReference type="Proteomes" id="UP001159427"/>
    </source>
</evidence>
<feature type="non-terminal residue" evidence="4">
    <location>
        <position position="134"/>
    </location>
</feature>
<sequence>MPRDSTGLAFSGGGIRSAAFCSGVLRSLLKSRVEVDYLSCVSGGGYTGTAYLDWKYREKKKDKTREGEGETDWHEEFFNHMKDRSGYICDWTGFWKGVFDTFFFVSLITIVLLVHPVIQWGTYAFPVAVMIDLF</sequence>
<evidence type="ECO:0000256" key="1">
    <source>
        <dbReference type="ARBA" id="ARBA00023098"/>
    </source>
</evidence>
<organism evidence="4 5">
    <name type="scientific">Porites evermanni</name>
    <dbReference type="NCBI Taxonomy" id="104178"/>
    <lineage>
        <taxon>Eukaryota</taxon>
        <taxon>Metazoa</taxon>
        <taxon>Cnidaria</taxon>
        <taxon>Anthozoa</taxon>
        <taxon>Hexacorallia</taxon>
        <taxon>Scleractinia</taxon>
        <taxon>Fungiina</taxon>
        <taxon>Poritidae</taxon>
        <taxon>Porites</taxon>
    </lineage>
</organism>
<dbReference type="EMBL" id="CALNXI010006078">
    <property type="protein sequence ID" value="CAH3198874.1"/>
    <property type="molecule type" value="Genomic_DNA"/>
</dbReference>
<evidence type="ECO:0000256" key="2">
    <source>
        <dbReference type="SAM" id="Phobius"/>
    </source>
</evidence>
<proteinExistence type="predicted"/>
<dbReference type="Proteomes" id="UP001159427">
    <property type="component" value="Unassembled WGS sequence"/>
</dbReference>
<dbReference type="InterPro" id="IPR002641">
    <property type="entry name" value="PNPLA_dom"/>
</dbReference>
<feature type="transmembrane region" description="Helical" evidence="2">
    <location>
        <begin position="102"/>
        <end position="125"/>
    </location>
</feature>
<evidence type="ECO:0000313" key="4">
    <source>
        <dbReference type="EMBL" id="CAH3198874.1"/>
    </source>
</evidence>
<feature type="domain" description="PNPLA" evidence="3">
    <location>
        <begin position="8"/>
        <end position="107"/>
    </location>
</feature>
<keyword evidence="5" id="KW-1185">Reference proteome</keyword>
<protein>
    <recommendedName>
        <fullName evidence="3">PNPLA domain-containing protein</fullName>
    </recommendedName>
</protein>
<reference evidence="4 5" key="1">
    <citation type="submission" date="2022-05" db="EMBL/GenBank/DDBJ databases">
        <authorList>
            <consortium name="Genoscope - CEA"/>
            <person name="William W."/>
        </authorList>
    </citation>
    <scope>NUCLEOTIDE SEQUENCE [LARGE SCALE GENOMIC DNA]</scope>
</reference>
<accession>A0ABN8T3P0</accession>
<comment type="caution">
    <text evidence="4">The sequence shown here is derived from an EMBL/GenBank/DDBJ whole genome shotgun (WGS) entry which is preliminary data.</text>
</comment>
<dbReference type="Gene3D" id="3.40.1090.10">
    <property type="entry name" value="Cytosolic phospholipase A2 catalytic domain"/>
    <property type="match status" value="1"/>
</dbReference>
<keyword evidence="2" id="KW-0472">Membrane</keyword>
<keyword evidence="2" id="KW-1133">Transmembrane helix</keyword>
<gene>
    <name evidence="4" type="ORF">PEVE_00037271</name>
</gene>
<dbReference type="InterPro" id="IPR016035">
    <property type="entry name" value="Acyl_Trfase/lysoPLipase"/>
</dbReference>
<keyword evidence="1" id="KW-0443">Lipid metabolism</keyword>
<name>A0ABN8T3P0_9CNID</name>
<keyword evidence="2" id="KW-0812">Transmembrane</keyword>
<dbReference type="SUPFAM" id="SSF52151">
    <property type="entry name" value="FabD/lysophospholipase-like"/>
    <property type="match status" value="1"/>
</dbReference>
<dbReference type="Pfam" id="PF01734">
    <property type="entry name" value="Patatin"/>
    <property type="match status" value="1"/>
</dbReference>